<sequence length="496" mass="53376">MTPDNDPPGSDDPFFRPGQGAPFGREPYRNPFKQHPTLPRDSERPPSDRLTEVDAEPVREVNIVDQYRTSATANPVEPEWVRPVSPSEPVLSEPEIRPAPPRSGGGFFNRGPSAASPPEPPPPPPGSKKRPVKRSERSRGTFITGANWAITLLIVVLFTAAAAVHYGQKEFDAPGPLQAETDLAVPRGSGPRDIAERLQQAGAIGAGKMSYWFFVAGTRMTGSHSKLQAGEYRIPAAASMRQIVEMISGGNVIEHTVTVPEGLTSKQIVTRLMGESLLTGTVREVPPEGTLLPETYKVQRGTERQALLDRMAKDQTKLLNEIWAKRNQSVPVKSPIELVTLASIVEKETGIASERPRVASVFVNRLNKKMRLQSDPTIIYGLVQGAGTLGRPILRSEITKPTPYNTYVIPALPPGPIANPGRASLEAAANPMKTNDVYFVADGSGGHAFASTLAEHNANVTRWRALDKADNDRAPADAANATEPGAAAPPTAPPAN</sequence>
<feature type="compositionally biased region" description="Pro residues" evidence="8">
    <location>
        <begin position="115"/>
        <end position="126"/>
    </location>
</feature>
<proteinExistence type="inferred from homology"/>
<reference evidence="9 10" key="1">
    <citation type="submission" date="2020-08" db="EMBL/GenBank/DDBJ databases">
        <title>Genome sequence of Rhizobiales bacterium strain IZ6.</title>
        <authorList>
            <person name="Nakai R."/>
            <person name="Naganuma T."/>
        </authorList>
    </citation>
    <scope>NUCLEOTIDE SEQUENCE [LARGE SCALE GENOMIC DNA]</scope>
    <source>
        <strain evidence="9 10">IZ6</strain>
    </source>
</reference>
<evidence type="ECO:0000256" key="3">
    <source>
        <dbReference type="ARBA" id="ARBA00022989"/>
    </source>
</evidence>
<feature type="compositionally biased region" description="Low complexity" evidence="8">
    <location>
        <begin position="476"/>
        <end position="489"/>
    </location>
</feature>
<dbReference type="Gene3D" id="3.30.1490.480">
    <property type="entry name" value="Endolytic murein transglycosylase"/>
    <property type="match status" value="1"/>
</dbReference>
<dbReference type="PANTHER" id="PTHR30518:SF2">
    <property type="entry name" value="ENDOLYTIC MUREIN TRANSGLYCOSYLASE"/>
    <property type="match status" value="1"/>
</dbReference>
<feature type="compositionally biased region" description="Low complexity" evidence="8">
    <location>
        <begin position="81"/>
        <end position="93"/>
    </location>
</feature>
<dbReference type="EC" id="4.2.2.29" evidence="7"/>
<keyword evidence="7" id="KW-0997">Cell inner membrane</keyword>
<dbReference type="GO" id="GO:0005886">
    <property type="term" value="C:plasma membrane"/>
    <property type="evidence" value="ECO:0007669"/>
    <property type="project" value="UniProtKB-SubCell"/>
</dbReference>
<evidence type="ECO:0000256" key="2">
    <source>
        <dbReference type="ARBA" id="ARBA00022692"/>
    </source>
</evidence>
<evidence type="ECO:0000256" key="7">
    <source>
        <dbReference type="HAMAP-Rule" id="MF_02065"/>
    </source>
</evidence>
<name>A0A6S6QPD7_9HYPH</name>
<protein>
    <recommendedName>
        <fullName evidence="7">Endolytic murein transglycosylase</fullName>
        <ecNumber evidence="7">4.2.2.29</ecNumber>
    </recommendedName>
    <alternativeName>
        <fullName evidence="7">Peptidoglycan lytic transglycosylase</fullName>
    </alternativeName>
    <alternativeName>
        <fullName evidence="7">Peptidoglycan polymerization terminase</fullName>
    </alternativeName>
</protein>
<organism evidence="9 10">
    <name type="scientific">Terrihabitans soli</name>
    <dbReference type="NCBI Taxonomy" id="708113"/>
    <lineage>
        <taxon>Bacteria</taxon>
        <taxon>Pseudomonadati</taxon>
        <taxon>Pseudomonadota</taxon>
        <taxon>Alphaproteobacteria</taxon>
        <taxon>Hyphomicrobiales</taxon>
        <taxon>Terrihabitans</taxon>
    </lineage>
</organism>
<comment type="subcellular location">
    <subcellularLocation>
        <location evidence="7">Cell inner membrane</location>
        <topology evidence="7">Single-pass membrane protein</topology>
    </subcellularLocation>
</comment>
<evidence type="ECO:0000256" key="1">
    <source>
        <dbReference type="ARBA" id="ARBA00022475"/>
    </source>
</evidence>
<gene>
    <name evidence="7" type="primary">mltG</name>
    <name evidence="9" type="ORF">IZ6_15840</name>
</gene>
<dbReference type="RefSeq" id="WP_222877448.1">
    <property type="nucleotide sequence ID" value="NZ_AP023361.1"/>
</dbReference>
<dbReference type="NCBIfam" id="TIGR00247">
    <property type="entry name" value="endolytic transglycosylase MltG"/>
    <property type="match status" value="1"/>
</dbReference>
<feature type="compositionally biased region" description="Basic and acidic residues" evidence="8">
    <location>
        <begin position="465"/>
        <end position="475"/>
    </location>
</feature>
<dbReference type="Proteomes" id="UP000515317">
    <property type="component" value="Chromosome"/>
</dbReference>
<feature type="transmembrane region" description="Helical" evidence="7">
    <location>
        <begin position="142"/>
        <end position="166"/>
    </location>
</feature>
<dbReference type="Pfam" id="PF02618">
    <property type="entry name" value="YceG"/>
    <property type="match status" value="1"/>
</dbReference>
<dbReference type="CDD" id="cd08010">
    <property type="entry name" value="MltG_like"/>
    <property type="match status" value="1"/>
</dbReference>
<dbReference type="Gene3D" id="3.30.160.60">
    <property type="entry name" value="Classic Zinc Finger"/>
    <property type="match status" value="1"/>
</dbReference>
<keyword evidence="10" id="KW-1185">Reference proteome</keyword>
<keyword evidence="2 7" id="KW-0812">Transmembrane</keyword>
<evidence type="ECO:0000256" key="8">
    <source>
        <dbReference type="SAM" id="MobiDB-lite"/>
    </source>
</evidence>
<dbReference type="GO" id="GO:0071555">
    <property type="term" value="P:cell wall organization"/>
    <property type="evidence" value="ECO:0007669"/>
    <property type="project" value="UniProtKB-KW"/>
</dbReference>
<keyword evidence="4 7" id="KW-0472">Membrane</keyword>
<dbReference type="InterPro" id="IPR003770">
    <property type="entry name" value="MLTG-like"/>
</dbReference>
<feature type="site" description="Important for catalytic activity" evidence="7">
    <location>
        <position position="348"/>
    </location>
</feature>
<evidence type="ECO:0000256" key="6">
    <source>
        <dbReference type="ARBA" id="ARBA00023316"/>
    </source>
</evidence>
<dbReference type="AlphaFoldDB" id="A0A6S6QPD7"/>
<evidence type="ECO:0000256" key="4">
    <source>
        <dbReference type="ARBA" id="ARBA00023136"/>
    </source>
</evidence>
<feature type="region of interest" description="Disordered" evidence="8">
    <location>
        <begin position="1"/>
        <end position="138"/>
    </location>
</feature>
<evidence type="ECO:0000313" key="10">
    <source>
        <dbReference type="Proteomes" id="UP000515317"/>
    </source>
</evidence>
<comment type="catalytic activity">
    <reaction evidence="7">
        <text>a peptidoglycan chain = a peptidoglycan chain with N-acetyl-1,6-anhydromuramyl-[peptide] at the reducing end + a peptidoglycan chain with N-acetylglucosamine at the non-reducing end.</text>
        <dbReference type="EC" id="4.2.2.29"/>
    </reaction>
</comment>
<keyword evidence="5 7" id="KW-0456">Lyase</keyword>
<comment type="similarity">
    <text evidence="7">Belongs to the transglycosylase MltG family.</text>
</comment>
<evidence type="ECO:0000313" key="9">
    <source>
        <dbReference type="EMBL" id="BCJ90849.1"/>
    </source>
</evidence>
<keyword evidence="6 7" id="KW-0961">Cell wall biogenesis/degradation</keyword>
<accession>A0A6S6QPD7</accession>
<dbReference type="PANTHER" id="PTHR30518">
    <property type="entry name" value="ENDOLYTIC MUREIN TRANSGLYCOSYLASE"/>
    <property type="match status" value="1"/>
</dbReference>
<keyword evidence="1 7" id="KW-1003">Cell membrane</keyword>
<feature type="compositionally biased region" description="Basic and acidic residues" evidence="8">
    <location>
        <begin position="38"/>
        <end position="59"/>
    </location>
</feature>
<dbReference type="KEGG" id="tso:IZ6_15840"/>
<evidence type="ECO:0000256" key="5">
    <source>
        <dbReference type="ARBA" id="ARBA00023239"/>
    </source>
</evidence>
<dbReference type="GO" id="GO:0008932">
    <property type="term" value="F:lytic endotransglycosylase activity"/>
    <property type="evidence" value="ECO:0007669"/>
    <property type="project" value="UniProtKB-UniRule"/>
</dbReference>
<dbReference type="GO" id="GO:0009252">
    <property type="term" value="P:peptidoglycan biosynthetic process"/>
    <property type="evidence" value="ECO:0007669"/>
    <property type="project" value="UniProtKB-UniRule"/>
</dbReference>
<dbReference type="EMBL" id="AP023361">
    <property type="protein sequence ID" value="BCJ90849.1"/>
    <property type="molecule type" value="Genomic_DNA"/>
</dbReference>
<feature type="region of interest" description="Disordered" evidence="8">
    <location>
        <begin position="465"/>
        <end position="496"/>
    </location>
</feature>
<comment type="function">
    <text evidence="7">Functions as a peptidoglycan terminase that cleaves nascent peptidoglycan strands endolytically to terminate their elongation.</text>
</comment>
<keyword evidence="3 7" id="KW-1133">Transmembrane helix</keyword>
<dbReference type="HAMAP" id="MF_02065">
    <property type="entry name" value="MltG"/>
    <property type="match status" value="1"/>
</dbReference>